<keyword evidence="2" id="KW-1185">Reference proteome</keyword>
<organism evidence="1 2">
    <name type="scientific">Cimex lectularius</name>
    <name type="common">Bed bug</name>
    <name type="synonym">Acanthia lectularia</name>
    <dbReference type="NCBI Taxonomy" id="79782"/>
    <lineage>
        <taxon>Eukaryota</taxon>
        <taxon>Metazoa</taxon>
        <taxon>Ecdysozoa</taxon>
        <taxon>Arthropoda</taxon>
        <taxon>Hexapoda</taxon>
        <taxon>Insecta</taxon>
        <taxon>Pterygota</taxon>
        <taxon>Neoptera</taxon>
        <taxon>Paraneoptera</taxon>
        <taxon>Hemiptera</taxon>
        <taxon>Heteroptera</taxon>
        <taxon>Panheteroptera</taxon>
        <taxon>Cimicomorpha</taxon>
        <taxon>Cimicidae</taxon>
        <taxon>Cimex</taxon>
    </lineage>
</organism>
<dbReference type="RefSeq" id="XP_014253121.1">
    <property type="nucleotide sequence ID" value="XM_014397635.1"/>
</dbReference>
<protein>
    <submittedName>
        <fullName evidence="1">Uncharacterized protein</fullName>
    </submittedName>
</protein>
<dbReference type="Proteomes" id="UP000494040">
    <property type="component" value="Unassembled WGS sequence"/>
</dbReference>
<evidence type="ECO:0000313" key="1">
    <source>
        <dbReference type="EnsemblMetazoa" id="XP_014253120.1"/>
    </source>
</evidence>
<accession>A0A8I6TFU4</accession>
<evidence type="ECO:0000313" key="2">
    <source>
        <dbReference type="Proteomes" id="UP000494040"/>
    </source>
</evidence>
<dbReference type="RefSeq" id="XP_014253120.1">
    <property type="nucleotide sequence ID" value="XM_014397634.2"/>
</dbReference>
<dbReference type="EnsemblMetazoa" id="XM_014397635.1">
    <property type="protein sequence ID" value="XP_014253121.1"/>
    <property type="gene ID" value="LOC106668672"/>
</dbReference>
<dbReference type="GeneID" id="106668672"/>
<dbReference type="AlphaFoldDB" id="A0A8I6TFU4"/>
<dbReference type="EnsemblMetazoa" id="XM_014397634.2">
    <property type="protein sequence ID" value="XP_014253120.1"/>
    <property type="gene ID" value="LOC106668672"/>
</dbReference>
<dbReference type="KEGG" id="clec:106668672"/>
<name>A0A8I6TFU4_CIMLE</name>
<sequence>MNNPNGSNSDLGLPSWRSGYVWESIWSSYNWNSQDMNYALPDSSSNPSILNQLEMTIFGSDSSVNTVSDTTNTNTRVQIIREPSAYTVQNRTEEFNRSDLPHTSVNAISGEDEENICQYVHFGTERELSRIAEQEYNRKQMNILYDRPQISHKKINKGKRFRVPKYLRLINSTFSDCMIKTYQCRFCKEVFDTFRLASGHTCFRRRAGRHGNSNGINK</sequence>
<proteinExistence type="predicted"/>
<reference evidence="1" key="1">
    <citation type="submission" date="2022-01" db="UniProtKB">
        <authorList>
            <consortium name="EnsemblMetazoa"/>
        </authorList>
    </citation>
    <scope>IDENTIFICATION</scope>
</reference>